<dbReference type="SUPFAM" id="SSF48371">
    <property type="entry name" value="ARM repeat"/>
    <property type="match status" value="1"/>
</dbReference>
<comment type="caution">
    <text evidence="2">The sequence shown here is derived from an EMBL/GenBank/DDBJ whole genome shotgun (WGS) entry which is preliminary data.</text>
</comment>
<sequence length="488" mass="54518">MSSQSQHAHLAPPENENIFSGDSNQDNHLSLQQQLVRELPFNTLLEHLSFDDLVCLDDLCYDKPVEVGLEVELLEELIAERGAESVEQNGYNPFHDLFVSLGLIDEFDRALGSSPPIPSSKDINAPLYHRTQIIAACTFSHLTRSYILSKEQLGHLLDIFTNFLTDSSNYLASLPTHVQERRVEIVMFAVSSVSGSLIVPFRPSFHNVIVPFLSHPNHSVLARTLNILVSFCLFDHSIKVRLIDSFSIFSTLDSILPFSLATTPNSFLQHDPHTVLLLENTLFITHRLVHRNTIGIRALLSQRAPPPQPVFFSKVVNWALQSSPNFANHRRHALNAVLHSFWAGLLPDLVQFLQMTVESGEDPNCTQVSIIHALLTSIQLADTLFQMSQPHNEAALSQTLQCIDVLTSNLQKNQSHISLESDSHIAHTIEQSLRREMSDAGFDATITSLLQHPFKNANGTGVAFFAQHLKDWLEGKAISTDADDVKLL</sequence>
<accession>A0ABQ9Y4C1</accession>
<dbReference type="InterPro" id="IPR016024">
    <property type="entry name" value="ARM-type_fold"/>
</dbReference>
<keyword evidence="3" id="KW-1185">Reference proteome</keyword>
<protein>
    <submittedName>
        <fullName evidence="2">Uncharacterized protein</fullName>
    </submittedName>
</protein>
<reference evidence="2 3" key="1">
    <citation type="journal article" date="2022" name="bioRxiv">
        <title>Genomics of Preaxostyla Flagellates Illuminates Evolutionary Transitions and the Path Towards Mitochondrial Loss.</title>
        <authorList>
            <person name="Novak L.V.F."/>
            <person name="Treitli S.C."/>
            <person name="Pyrih J."/>
            <person name="Halakuc P."/>
            <person name="Pipaliya S.V."/>
            <person name="Vacek V."/>
            <person name="Brzon O."/>
            <person name="Soukal P."/>
            <person name="Eme L."/>
            <person name="Dacks J.B."/>
            <person name="Karnkowska A."/>
            <person name="Elias M."/>
            <person name="Hampl V."/>
        </authorList>
    </citation>
    <scope>NUCLEOTIDE SEQUENCE [LARGE SCALE GENOMIC DNA]</scope>
    <source>
        <strain evidence="2">NAU3</strain>
        <tissue evidence="2">Gut</tissue>
    </source>
</reference>
<evidence type="ECO:0000313" key="3">
    <source>
        <dbReference type="Proteomes" id="UP001281761"/>
    </source>
</evidence>
<evidence type="ECO:0000256" key="1">
    <source>
        <dbReference type="SAM" id="MobiDB-lite"/>
    </source>
</evidence>
<proteinExistence type="predicted"/>
<dbReference type="Proteomes" id="UP001281761">
    <property type="component" value="Unassembled WGS sequence"/>
</dbReference>
<feature type="region of interest" description="Disordered" evidence="1">
    <location>
        <begin position="1"/>
        <end position="24"/>
    </location>
</feature>
<dbReference type="EMBL" id="JARBJD010000036">
    <property type="protein sequence ID" value="KAK2958593.1"/>
    <property type="molecule type" value="Genomic_DNA"/>
</dbReference>
<evidence type="ECO:0000313" key="2">
    <source>
        <dbReference type="EMBL" id="KAK2958593.1"/>
    </source>
</evidence>
<gene>
    <name evidence="2" type="ORF">BLNAU_6362</name>
</gene>
<organism evidence="2 3">
    <name type="scientific">Blattamonas nauphoetae</name>
    <dbReference type="NCBI Taxonomy" id="2049346"/>
    <lineage>
        <taxon>Eukaryota</taxon>
        <taxon>Metamonada</taxon>
        <taxon>Preaxostyla</taxon>
        <taxon>Oxymonadida</taxon>
        <taxon>Blattamonas</taxon>
    </lineage>
</organism>
<name>A0ABQ9Y4C1_9EUKA</name>